<keyword evidence="2 4" id="KW-0378">Hydrolase</keyword>
<feature type="domain" description="P/Homo B" evidence="6">
    <location>
        <begin position="305"/>
        <end position="431"/>
    </location>
</feature>
<dbReference type="EMBL" id="AP022871">
    <property type="protein sequence ID" value="BCB83031.1"/>
    <property type="molecule type" value="Genomic_DNA"/>
</dbReference>
<dbReference type="SMART" id="SM00020">
    <property type="entry name" value="Tryp_SPc"/>
    <property type="match status" value="1"/>
</dbReference>
<evidence type="ECO:0000256" key="2">
    <source>
        <dbReference type="ARBA" id="ARBA00022801"/>
    </source>
</evidence>
<dbReference type="SUPFAM" id="SSF49785">
    <property type="entry name" value="Galactose-binding domain-like"/>
    <property type="match status" value="2"/>
</dbReference>
<evidence type="ECO:0000259" key="5">
    <source>
        <dbReference type="PROSITE" id="PS50240"/>
    </source>
</evidence>
<dbReference type="InterPro" id="IPR002884">
    <property type="entry name" value="P_dom"/>
</dbReference>
<evidence type="ECO:0000256" key="1">
    <source>
        <dbReference type="ARBA" id="ARBA00022670"/>
    </source>
</evidence>
<dbReference type="InterPro" id="IPR033116">
    <property type="entry name" value="TRYPSIN_SER"/>
</dbReference>
<dbReference type="PANTHER" id="PTHR24252">
    <property type="entry name" value="ACROSIN-RELATED"/>
    <property type="match status" value="1"/>
</dbReference>
<evidence type="ECO:0000256" key="4">
    <source>
        <dbReference type="RuleBase" id="RU363034"/>
    </source>
</evidence>
<evidence type="ECO:0000313" key="7">
    <source>
        <dbReference type="EMBL" id="BCB83031.1"/>
    </source>
</evidence>
<dbReference type="GO" id="GO:0004252">
    <property type="term" value="F:serine-type endopeptidase activity"/>
    <property type="evidence" value="ECO:0007669"/>
    <property type="project" value="InterPro"/>
</dbReference>
<dbReference type="GO" id="GO:0006508">
    <property type="term" value="P:proteolysis"/>
    <property type="evidence" value="ECO:0007669"/>
    <property type="project" value="UniProtKB-KW"/>
</dbReference>
<evidence type="ECO:0000313" key="8">
    <source>
        <dbReference type="Proteomes" id="UP000503011"/>
    </source>
</evidence>
<name>A0A6F8YAQ2_9ACTN</name>
<dbReference type="Pfam" id="PF05345">
    <property type="entry name" value="He_PIG"/>
    <property type="match status" value="1"/>
</dbReference>
<dbReference type="PANTHER" id="PTHR24252:SF7">
    <property type="entry name" value="HYALIN"/>
    <property type="match status" value="1"/>
</dbReference>
<dbReference type="InterPro" id="IPR018114">
    <property type="entry name" value="TRYPSIN_HIS"/>
</dbReference>
<dbReference type="InterPro" id="IPR001314">
    <property type="entry name" value="Peptidase_S1A"/>
</dbReference>
<keyword evidence="3" id="KW-1015">Disulfide bond</keyword>
<dbReference type="InterPro" id="IPR001254">
    <property type="entry name" value="Trypsin_dom"/>
</dbReference>
<dbReference type="PROSITE" id="PS50240">
    <property type="entry name" value="TRYPSIN_DOM"/>
    <property type="match status" value="1"/>
</dbReference>
<evidence type="ECO:0000256" key="3">
    <source>
        <dbReference type="ARBA" id="ARBA00023157"/>
    </source>
</evidence>
<sequence length="544" mass="54929">MVRLSMGCGGAMYTQTLILTAAHCVDNLGTGPSTSVGVTWGVVDLQDPTRTTRTSNYVHIAPGYNGDGKDWALIRVSQPIDSPLLKLATDTSLHSGSFTVAGWGAAVQGGPQQRYLLKADVPFITDTQCASAGGSYSGLIFNEEICAGNWTSGGVDTCQGDSGGPMFKRNAANEWIQVGITSWGIGCAQPGRPGVYTEVRYFANDICSAAASLGGCQSSGGLTVGNPGNQASTVGTAVSAVSHVASGGTAPYTWSATGLPAGLSISSSTGVVSGTPTSTGTFSVTVTATDSAVPARVGSTSYTWTVSSAPIPGCSATNGTDVTIPDLSTVESTVAVSGCAGNASATSTVAVSIIHPYIGDLVVSLVAPDGSAYVLHNRSGGSADNIDTTYTVNLSSEAANGTWRLRVQDAAASDTGRIDSWTLNLGGGGTPSCAGTNGTDVAIPDLSTVTSTIALSGCAGNASATSTVTVNIIHTFIGDLVVTLVAPDGSTYVLHNRSGGSADNINTTYTVNLSSEARNGTWTLRVQDAATGDVGRIDSWSLSL</sequence>
<evidence type="ECO:0008006" key="9">
    <source>
        <dbReference type="Google" id="ProtNLM"/>
    </source>
</evidence>
<dbReference type="InterPro" id="IPR009003">
    <property type="entry name" value="Peptidase_S1_PA"/>
</dbReference>
<dbReference type="Gene3D" id="2.40.10.10">
    <property type="entry name" value="Trypsin-like serine proteases"/>
    <property type="match status" value="2"/>
</dbReference>
<dbReference type="SUPFAM" id="SSF50494">
    <property type="entry name" value="Trypsin-like serine proteases"/>
    <property type="match status" value="1"/>
</dbReference>
<dbReference type="RefSeq" id="WP_197945743.1">
    <property type="nucleotide sequence ID" value="NZ_AP022871.1"/>
</dbReference>
<feature type="domain" description="Peptidase S1" evidence="5">
    <location>
        <begin position="1"/>
        <end position="211"/>
    </location>
</feature>
<dbReference type="PROSITE" id="PS00135">
    <property type="entry name" value="TRYPSIN_SER"/>
    <property type="match status" value="1"/>
</dbReference>
<keyword evidence="1 4" id="KW-0645">Protease</keyword>
<dbReference type="Gene3D" id="2.60.120.260">
    <property type="entry name" value="Galactose-binding domain-like"/>
    <property type="match status" value="2"/>
</dbReference>
<protein>
    <recommendedName>
        <fullName evidence="9">P/Homo B domain-containing protein</fullName>
    </recommendedName>
</protein>
<reference evidence="7 8" key="2">
    <citation type="submission" date="2020-03" db="EMBL/GenBank/DDBJ databases">
        <authorList>
            <person name="Ichikawa N."/>
            <person name="Kimura A."/>
            <person name="Kitahashi Y."/>
            <person name="Uohara A."/>
        </authorList>
    </citation>
    <scope>NUCLEOTIDE SEQUENCE [LARGE SCALE GENOMIC DNA]</scope>
    <source>
        <strain evidence="7 8">NBRC 105367</strain>
    </source>
</reference>
<dbReference type="CDD" id="cd00190">
    <property type="entry name" value="Tryp_SPc"/>
    <property type="match status" value="1"/>
</dbReference>
<dbReference type="Pfam" id="PF00089">
    <property type="entry name" value="Trypsin"/>
    <property type="match status" value="1"/>
</dbReference>
<dbReference type="GO" id="GO:0005509">
    <property type="term" value="F:calcium ion binding"/>
    <property type="evidence" value="ECO:0007669"/>
    <property type="project" value="InterPro"/>
</dbReference>
<dbReference type="InterPro" id="IPR013783">
    <property type="entry name" value="Ig-like_fold"/>
</dbReference>
<gene>
    <name evidence="7" type="ORF">Psuf_003440</name>
</gene>
<dbReference type="GO" id="GO:0005975">
    <property type="term" value="P:carbohydrate metabolic process"/>
    <property type="evidence" value="ECO:0007669"/>
    <property type="project" value="UniProtKB-ARBA"/>
</dbReference>
<dbReference type="AlphaFoldDB" id="A0A6F8YAQ2"/>
<keyword evidence="4" id="KW-0720">Serine protease</keyword>
<dbReference type="Gene3D" id="2.60.40.10">
    <property type="entry name" value="Immunoglobulins"/>
    <property type="match status" value="1"/>
</dbReference>
<dbReference type="Pfam" id="PF01483">
    <property type="entry name" value="P_proprotein"/>
    <property type="match status" value="2"/>
</dbReference>
<dbReference type="InterPro" id="IPR015919">
    <property type="entry name" value="Cadherin-like_sf"/>
</dbReference>
<proteinExistence type="predicted"/>
<feature type="domain" description="P/Homo B" evidence="6">
    <location>
        <begin position="432"/>
        <end position="544"/>
    </location>
</feature>
<dbReference type="PRINTS" id="PR00722">
    <property type="entry name" value="CHYMOTRYPSIN"/>
</dbReference>
<dbReference type="KEGG" id="psuu:Psuf_003440"/>
<keyword evidence="8" id="KW-1185">Reference proteome</keyword>
<dbReference type="PROSITE" id="PS00134">
    <property type="entry name" value="TRYPSIN_HIS"/>
    <property type="match status" value="1"/>
</dbReference>
<dbReference type="InterPro" id="IPR043504">
    <property type="entry name" value="Peptidase_S1_PA_chymotrypsin"/>
</dbReference>
<reference evidence="7 8" key="1">
    <citation type="submission" date="2020-03" db="EMBL/GenBank/DDBJ databases">
        <title>Whole genome shotgun sequence of Phytohabitans suffuscus NBRC 105367.</title>
        <authorList>
            <person name="Komaki H."/>
            <person name="Tamura T."/>
        </authorList>
    </citation>
    <scope>NUCLEOTIDE SEQUENCE [LARGE SCALE GENOMIC DNA]</scope>
    <source>
        <strain evidence="7 8">NBRC 105367</strain>
    </source>
</reference>
<dbReference type="Proteomes" id="UP000503011">
    <property type="component" value="Chromosome"/>
</dbReference>
<accession>A0A6F8YAQ2</accession>
<organism evidence="7 8">
    <name type="scientific">Phytohabitans suffuscus</name>
    <dbReference type="NCBI Taxonomy" id="624315"/>
    <lineage>
        <taxon>Bacteria</taxon>
        <taxon>Bacillati</taxon>
        <taxon>Actinomycetota</taxon>
        <taxon>Actinomycetes</taxon>
        <taxon>Micromonosporales</taxon>
        <taxon>Micromonosporaceae</taxon>
    </lineage>
</organism>
<dbReference type="FunFam" id="2.40.10.10:FF:000002">
    <property type="entry name" value="Transmembrane protease serine"/>
    <property type="match status" value="1"/>
</dbReference>
<dbReference type="CDD" id="cd00146">
    <property type="entry name" value="PKD"/>
    <property type="match status" value="1"/>
</dbReference>
<evidence type="ECO:0000259" key="6">
    <source>
        <dbReference type="PROSITE" id="PS51829"/>
    </source>
</evidence>
<dbReference type="SUPFAM" id="SSF49313">
    <property type="entry name" value="Cadherin-like"/>
    <property type="match status" value="1"/>
</dbReference>
<dbReference type="InterPro" id="IPR008979">
    <property type="entry name" value="Galactose-bd-like_sf"/>
</dbReference>
<dbReference type="PROSITE" id="PS51829">
    <property type="entry name" value="P_HOMO_B"/>
    <property type="match status" value="2"/>
</dbReference>
<dbReference type="GO" id="GO:0016020">
    <property type="term" value="C:membrane"/>
    <property type="evidence" value="ECO:0007669"/>
    <property type="project" value="InterPro"/>
</dbReference>